<protein>
    <recommendedName>
        <fullName evidence="4">MULE transposase domain-containing protein</fullName>
    </recommendedName>
</protein>
<keyword evidence="3" id="KW-1185">Reference proteome</keyword>
<reference evidence="2" key="1">
    <citation type="submission" date="2021-02" db="EMBL/GenBank/DDBJ databases">
        <authorList>
            <person name="Nowell W R."/>
        </authorList>
    </citation>
    <scope>NUCLEOTIDE SEQUENCE</scope>
    <source>
        <strain evidence="2">Ploen Becks lab</strain>
    </source>
</reference>
<dbReference type="Proteomes" id="UP000663879">
    <property type="component" value="Unassembled WGS sequence"/>
</dbReference>
<evidence type="ECO:0000313" key="2">
    <source>
        <dbReference type="EMBL" id="CAF1072770.1"/>
    </source>
</evidence>
<evidence type="ECO:0000313" key="3">
    <source>
        <dbReference type="Proteomes" id="UP000663879"/>
    </source>
</evidence>
<organism evidence="2 3">
    <name type="scientific">Brachionus calyciflorus</name>
    <dbReference type="NCBI Taxonomy" id="104777"/>
    <lineage>
        <taxon>Eukaryota</taxon>
        <taxon>Metazoa</taxon>
        <taxon>Spiralia</taxon>
        <taxon>Gnathifera</taxon>
        <taxon>Rotifera</taxon>
        <taxon>Eurotatoria</taxon>
        <taxon>Monogononta</taxon>
        <taxon>Pseudotrocha</taxon>
        <taxon>Ploima</taxon>
        <taxon>Brachionidae</taxon>
        <taxon>Brachionus</taxon>
    </lineage>
</organism>
<evidence type="ECO:0008006" key="4">
    <source>
        <dbReference type="Google" id="ProtNLM"/>
    </source>
</evidence>
<dbReference type="OrthoDB" id="5987462at2759"/>
<name>A0A814M7C4_9BILA</name>
<feature type="region of interest" description="Disordered" evidence="1">
    <location>
        <begin position="198"/>
        <end position="224"/>
    </location>
</feature>
<gene>
    <name evidence="2" type="ORF">OXX778_LOCUS19811</name>
</gene>
<proteinExistence type="predicted"/>
<comment type="caution">
    <text evidence="2">The sequence shown here is derived from an EMBL/GenBank/DDBJ whole genome shotgun (WGS) entry which is preliminary data.</text>
</comment>
<dbReference type="EMBL" id="CAJNOC010006213">
    <property type="protein sequence ID" value="CAF1072770.1"/>
    <property type="molecule type" value="Genomic_DNA"/>
</dbReference>
<accession>A0A814M7C4</accession>
<evidence type="ECO:0000256" key="1">
    <source>
        <dbReference type="SAM" id="MobiDB-lite"/>
    </source>
</evidence>
<sequence>MVERLNLPVESIDRNIQGCVKIFWTNTNNDQIENPTWNANHFICLPPNRKNNYDEIISKNNLEFLMDKKALKNSEDFSASKASKNMQPHVSRSALKPLRDDASLDNFLKAKTNLKEIEGETPNIEIVSLTTCKCSHNERQLELNQNTFESKICQLDSYDINDTFLNESNIEKDFEPQKSSYEKGYNLIETQNDDLINKNYKNENSKSPISPTDVDDDDDHDDNHRNYEVEKIHYLLNFYYEDAINIAFTENSIKSLPKSVDTNSIFLIDLNIHQEGDILADDNGAYAKPYGSEKKIYEIKKIGNNLEVLKFNGRDINENVYQASKLFYRLEANRDFIRKTIKIQNCYDKKVFNKMVLAYVWAKELGVIKLKVHGNSTKNIHPYIRTSRTTLTKIKAESLKAGSASLKYNSLVEDAKENRSSLCEYPKSISQIYKQKSLLKENKETDSTKDEYYDILMNRQKSDFVRSINFDRYEIACIMFDEQQFIDLMRFGASENNFSILNIDTTFKLGRFYVTYITYKNLSLNKLGTDEFPTFIGPSMVHVKRDFATYLRFVLELKHFSLCKKIEIEKIKCFITDDDEALHGAFKTIFKETDFMLCCNHMRKDIYKILNEYRLHGDEKEEIIEIVFGSQNDRSQSLIASEDSSIYAERANNLIDK</sequence>
<dbReference type="AlphaFoldDB" id="A0A814M7C4"/>